<feature type="domain" description="HTH cro/C1-type" evidence="1">
    <location>
        <begin position="6"/>
        <end position="61"/>
    </location>
</feature>
<evidence type="ECO:0000313" key="3">
    <source>
        <dbReference type="Proteomes" id="UP001380601"/>
    </source>
</evidence>
<proteinExistence type="predicted"/>
<keyword evidence="3" id="KW-1185">Reference proteome</keyword>
<comment type="caution">
    <text evidence="2">The sequence shown here is derived from an EMBL/GenBank/DDBJ whole genome shotgun (WGS) entry which is preliminary data.</text>
</comment>
<name>A0ABU9EXR5_9STAP</name>
<dbReference type="SUPFAM" id="SSF47413">
    <property type="entry name" value="lambda repressor-like DNA-binding domains"/>
    <property type="match status" value="1"/>
</dbReference>
<dbReference type="EMBL" id="JBBWSC010000005">
    <property type="protein sequence ID" value="MEL0538250.1"/>
    <property type="molecule type" value="Genomic_DNA"/>
</dbReference>
<gene>
    <name evidence="2" type="ORF">AADA34_05805</name>
</gene>
<dbReference type="RefSeq" id="WP_341611779.1">
    <property type="nucleotide sequence ID" value="NZ_JBBWSC010000005.1"/>
</dbReference>
<dbReference type="PANTHER" id="PTHR37301:SF1">
    <property type="entry name" value="DNA-BINDING PROTEIN"/>
    <property type="match status" value="1"/>
</dbReference>
<dbReference type="SMART" id="SM00530">
    <property type="entry name" value="HTH_XRE"/>
    <property type="match status" value="1"/>
</dbReference>
<dbReference type="PANTHER" id="PTHR37301">
    <property type="entry name" value="DNA-BINDING PROTEIN-RELATED"/>
    <property type="match status" value="1"/>
</dbReference>
<dbReference type="PROSITE" id="PS50943">
    <property type="entry name" value="HTH_CROC1"/>
    <property type="match status" value="1"/>
</dbReference>
<evidence type="ECO:0000313" key="2">
    <source>
        <dbReference type="EMBL" id="MEL0538250.1"/>
    </source>
</evidence>
<dbReference type="Proteomes" id="UP001380601">
    <property type="component" value="Unassembled WGS sequence"/>
</dbReference>
<evidence type="ECO:0000259" key="1">
    <source>
        <dbReference type="PROSITE" id="PS50943"/>
    </source>
</evidence>
<protein>
    <submittedName>
        <fullName evidence="2">Helix-turn-helix transcriptional regulator</fullName>
    </submittedName>
</protein>
<reference evidence="2 3" key="1">
    <citation type="submission" date="2024-04" db="EMBL/GenBank/DDBJ databases">
        <title>Staphylococcus debuckii a clinical isolate.</title>
        <authorList>
            <person name="Magnan C."/>
            <person name="Plumet L."/>
            <person name="Morsli M."/>
            <person name="Molle V."/>
            <person name="Lavigne J.-P."/>
        </authorList>
    </citation>
    <scope>NUCLEOTIDE SEQUENCE [LARGE SCALE GENOMIC DNA]</scope>
    <source>
        <strain evidence="2 3">NSD001</strain>
    </source>
</reference>
<dbReference type="InterPro" id="IPR010982">
    <property type="entry name" value="Lambda_DNA-bd_dom_sf"/>
</dbReference>
<dbReference type="Pfam" id="PF13443">
    <property type="entry name" value="HTH_26"/>
    <property type="match status" value="1"/>
</dbReference>
<accession>A0ABU9EXR5</accession>
<organism evidence="2 3">
    <name type="scientific">Staphylococcus debuckii</name>
    <dbReference type="NCBI Taxonomy" id="2044912"/>
    <lineage>
        <taxon>Bacteria</taxon>
        <taxon>Bacillati</taxon>
        <taxon>Bacillota</taxon>
        <taxon>Bacilli</taxon>
        <taxon>Bacillales</taxon>
        <taxon>Staphylococcaceae</taxon>
        <taxon>Staphylococcus</taxon>
    </lineage>
</organism>
<sequence>MIKFKLKEIMENKNMKISDLNKKTGISRNSLSLLINGKSRGIQFETLEKIIGALNIEIGDLFEKTFDKLEIVLHNKTKIHYNMNNSLAHKRERLSNKKYNALESTIYEDNIIRKGYIPYDLKLNFEEKPYWSIEIKTQYSEFHKLLKSLFKNNEYLSIVFSYYFAKKIMMHEKENIDKVKKHFKVNDDFFYVSIPRVVLIGNTIFTDIEGDKEVKKLLNYINESDNIEVEYDDSMVIINK</sequence>
<dbReference type="Gene3D" id="1.10.260.40">
    <property type="entry name" value="lambda repressor-like DNA-binding domains"/>
    <property type="match status" value="1"/>
</dbReference>
<dbReference type="InterPro" id="IPR001387">
    <property type="entry name" value="Cro/C1-type_HTH"/>
</dbReference>
<dbReference type="CDD" id="cd00093">
    <property type="entry name" value="HTH_XRE"/>
    <property type="match status" value="1"/>
</dbReference>